<dbReference type="AlphaFoldDB" id="A0A2P5EDP9"/>
<keyword evidence="3" id="KW-1185">Reference proteome</keyword>
<evidence type="ECO:0000313" key="2">
    <source>
        <dbReference type="EMBL" id="PON83661.1"/>
    </source>
</evidence>
<dbReference type="Proteomes" id="UP000237000">
    <property type="component" value="Unassembled WGS sequence"/>
</dbReference>
<organism evidence="2 3">
    <name type="scientific">Trema orientale</name>
    <name type="common">Charcoal tree</name>
    <name type="synonym">Celtis orientalis</name>
    <dbReference type="NCBI Taxonomy" id="63057"/>
    <lineage>
        <taxon>Eukaryota</taxon>
        <taxon>Viridiplantae</taxon>
        <taxon>Streptophyta</taxon>
        <taxon>Embryophyta</taxon>
        <taxon>Tracheophyta</taxon>
        <taxon>Spermatophyta</taxon>
        <taxon>Magnoliopsida</taxon>
        <taxon>eudicotyledons</taxon>
        <taxon>Gunneridae</taxon>
        <taxon>Pentapetalae</taxon>
        <taxon>rosids</taxon>
        <taxon>fabids</taxon>
        <taxon>Rosales</taxon>
        <taxon>Cannabaceae</taxon>
        <taxon>Trema</taxon>
    </lineage>
</organism>
<name>A0A2P5EDP9_TREOI</name>
<evidence type="ECO:0000313" key="3">
    <source>
        <dbReference type="Proteomes" id="UP000237000"/>
    </source>
</evidence>
<proteinExistence type="predicted"/>
<evidence type="ECO:0000256" key="1">
    <source>
        <dbReference type="SAM" id="MobiDB-lite"/>
    </source>
</evidence>
<evidence type="ECO:0008006" key="4">
    <source>
        <dbReference type="Google" id="ProtNLM"/>
    </source>
</evidence>
<feature type="compositionally biased region" description="Low complexity" evidence="1">
    <location>
        <begin position="70"/>
        <end position="81"/>
    </location>
</feature>
<gene>
    <name evidence="2" type="ORF">TorRG33x02_204670</name>
</gene>
<feature type="region of interest" description="Disordered" evidence="1">
    <location>
        <begin position="24"/>
        <end position="82"/>
    </location>
</feature>
<accession>A0A2P5EDP9</accession>
<comment type="caution">
    <text evidence="2">The sequence shown here is derived from an EMBL/GenBank/DDBJ whole genome shotgun (WGS) entry which is preliminary data.</text>
</comment>
<dbReference type="InParanoid" id="A0A2P5EDP9"/>
<dbReference type="EMBL" id="JXTC01000174">
    <property type="protein sequence ID" value="PON83661.1"/>
    <property type="molecule type" value="Genomic_DNA"/>
</dbReference>
<protein>
    <recommendedName>
        <fullName evidence="4">Avr9/Cf-9 rapidly elicited protein</fullName>
    </recommendedName>
</protein>
<dbReference type="PANTHER" id="PTHR33641:SF15">
    <property type="entry name" value="AVR9_CF-9 RAPIDLY ELICITED PROTEIN"/>
    <property type="match status" value="1"/>
</dbReference>
<reference evidence="3" key="1">
    <citation type="submission" date="2016-06" db="EMBL/GenBank/DDBJ databases">
        <title>Parallel loss of symbiosis genes in relatives of nitrogen-fixing non-legume Parasponia.</title>
        <authorList>
            <person name="Van Velzen R."/>
            <person name="Holmer R."/>
            <person name="Bu F."/>
            <person name="Rutten L."/>
            <person name="Van Zeijl A."/>
            <person name="Liu W."/>
            <person name="Santuari L."/>
            <person name="Cao Q."/>
            <person name="Sharma T."/>
            <person name="Shen D."/>
            <person name="Roswanjaya Y."/>
            <person name="Wardhani T."/>
            <person name="Kalhor M.S."/>
            <person name="Jansen J."/>
            <person name="Van den Hoogen J."/>
            <person name="Gungor B."/>
            <person name="Hartog M."/>
            <person name="Hontelez J."/>
            <person name="Verver J."/>
            <person name="Yang W.-C."/>
            <person name="Schijlen E."/>
            <person name="Repin R."/>
            <person name="Schilthuizen M."/>
            <person name="Schranz E."/>
            <person name="Heidstra R."/>
            <person name="Miyata K."/>
            <person name="Fedorova E."/>
            <person name="Kohlen W."/>
            <person name="Bisseling T."/>
            <person name="Smit S."/>
            <person name="Geurts R."/>
        </authorList>
    </citation>
    <scope>NUCLEOTIDE SEQUENCE [LARGE SCALE GENOMIC DNA]</scope>
    <source>
        <strain evidence="3">cv. RG33-2</strain>
    </source>
</reference>
<sequence length="101" mass="11084">MMMMSMFSSFDALFGDISNFSIGAGKPNAMGIPPPPSSSTTTSLGSVKNDKREEDTKSKNDNDGASMNSTTTQRKQLLQQRMPRFAPELDGLHCFETILPY</sequence>
<dbReference type="PANTHER" id="PTHR33641">
    <property type="entry name" value="OS06G0133500 PROTEIN"/>
    <property type="match status" value="1"/>
</dbReference>
<feature type="compositionally biased region" description="Basic and acidic residues" evidence="1">
    <location>
        <begin position="48"/>
        <end position="62"/>
    </location>
</feature>